<dbReference type="CDD" id="cd00030">
    <property type="entry name" value="C2"/>
    <property type="match status" value="1"/>
</dbReference>
<dbReference type="InterPro" id="IPR056290">
    <property type="entry name" value="CEPT76/DRC7_peptidase-like_dom"/>
</dbReference>
<dbReference type="STRING" id="456900.A0A151ID27"/>
<accession>A0A151ID27</accession>
<dbReference type="Proteomes" id="UP000078542">
    <property type="component" value="Unassembled WGS sequence"/>
</dbReference>
<dbReference type="GO" id="GO:1904491">
    <property type="term" value="P:protein localization to ciliary transition zone"/>
    <property type="evidence" value="ECO:0007669"/>
    <property type="project" value="TreeGrafter"/>
</dbReference>
<evidence type="ECO:0000313" key="4">
    <source>
        <dbReference type="Proteomes" id="UP000078542"/>
    </source>
</evidence>
<gene>
    <name evidence="3" type="ORF">ALC62_11014</name>
</gene>
<dbReference type="OrthoDB" id="2162143at2759"/>
<feature type="domain" description="C2" evidence="2">
    <location>
        <begin position="319"/>
        <end position="437"/>
    </location>
</feature>
<name>A0A151ID27_9HYME</name>
<dbReference type="EMBL" id="KQ977991">
    <property type="protein sequence ID" value="KYM98311.1"/>
    <property type="molecule type" value="Genomic_DNA"/>
</dbReference>
<evidence type="ECO:0000313" key="3">
    <source>
        <dbReference type="EMBL" id="KYM98311.1"/>
    </source>
</evidence>
<dbReference type="SMART" id="SM00239">
    <property type="entry name" value="C2"/>
    <property type="match status" value="1"/>
</dbReference>
<dbReference type="PANTHER" id="PTHR20837">
    <property type="entry name" value="CENTROSOMAL PROTEIN-RELATED"/>
    <property type="match status" value="1"/>
</dbReference>
<organism evidence="3 4">
    <name type="scientific">Cyphomyrmex costatus</name>
    <dbReference type="NCBI Taxonomy" id="456900"/>
    <lineage>
        <taxon>Eukaryota</taxon>
        <taxon>Metazoa</taxon>
        <taxon>Ecdysozoa</taxon>
        <taxon>Arthropoda</taxon>
        <taxon>Hexapoda</taxon>
        <taxon>Insecta</taxon>
        <taxon>Pterygota</taxon>
        <taxon>Neoptera</taxon>
        <taxon>Endopterygota</taxon>
        <taxon>Hymenoptera</taxon>
        <taxon>Apocrita</taxon>
        <taxon>Aculeata</taxon>
        <taxon>Formicoidea</taxon>
        <taxon>Formicidae</taxon>
        <taxon>Myrmicinae</taxon>
        <taxon>Cyphomyrmex</taxon>
    </lineage>
</organism>
<evidence type="ECO:0000259" key="2">
    <source>
        <dbReference type="PROSITE" id="PS50004"/>
    </source>
</evidence>
<dbReference type="InterPro" id="IPR052434">
    <property type="entry name" value="Tectonic-like_complex_comp"/>
</dbReference>
<dbReference type="PANTHER" id="PTHR20837:SF0">
    <property type="entry name" value="COILED-COIL AND C2 DOMAIN-CONTAINING PROTEIN 2A"/>
    <property type="match status" value="1"/>
</dbReference>
<dbReference type="SUPFAM" id="SSF49562">
    <property type="entry name" value="C2 domain (Calcium/lipid-binding domain, CaLB)"/>
    <property type="match status" value="1"/>
</dbReference>
<dbReference type="KEGG" id="ccoa:108777698"/>
<dbReference type="InterPro" id="IPR035892">
    <property type="entry name" value="C2_domain_sf"/>
</dbReference>
<dbReference type="GO" id="GO:1905515">
    <property type="term" value="P:non-motile cilium assembly"/>
    <property type="evidence" value="ECO:0007669"/>
    <property type="project" value="TreeGrafter"/>
</dbReference>
<evidence type="ECO:0000256" key="1">
    <source>
        <dbReference type="SAM" id="MobiDB-lite"/>
    </source>
</evidence>
<dbReference type="AlphaFoldDB" id="A0A151ID27"/>
<dbReference type="PROSITE" id="PS50004">
    <property type="entry name" value="C2"/>
    <property type="match status" value="1"/>
</dbReference>
<dbReference type="Pfam" id="PF24656">
    <property type="entry name" value="CEPT76_peptidase"/>
    <property type="match status" value="1"/>
</dbReference>
<reference evidence="3 4" key="1">
    <citation type="submission" date="2016-03" db="EMBL/GenBank/DDBJ databases">
        <title>Cyphomyrmex costatus WGS genome.</title>
        <authorList>
            <person name="Nygaard S."/>
            <person name="Hu H."/>
            <person name="Boomsma J."/>
            <person name="Zhang G."/>
        </authorList>
    </citation>
    <scope>NUCLEOTIDE SEQUENCE [LARGE SCALE GENOMIC DNA]</scope>
    <source>
        <strain evidence="3">MS0001</strain>
        <tissue evidence="3">Whole body</tissue>
    </source>
</reference>
<sequence>MSSSDIDFVTGFARGSQDKTEEDFSLCYAYPVIDDDRKTDEVLTTSKRTVRVSDRKDRDKNTSVEDGLYVPENPFTDKIVKPYRLDDVKSLDFESQPRFRGKLIEIAVRDVRVHAPREEERQDRPGTVPEIVSVSLLFGGKLIFTTNGPFNRKLYKLLMRNAECHGLLIQVHARHGVSSVLPLPLPQRSVRDHKVEIDFAISGSSGRMYAGTVVCTVSLWETDGSSEAEESNAYLYRPSNDPNDPQNSLSLSRPRRRSASRKDAKYFLLADPALAINADVVGVTRKASSSRESKPPDIVVTEQSAFSLLDVSLKNLFQASRPLRPSSSGRRHHTAGRTILAVTILRGVEVPVREESALVAPLLEVEWGNVVHATATADGPAPIWQQTMHFELPRQNGEHHVKFRLYDQHPVWGQQWLGEARIPLESHRNYQELERWVGLSPLFSPVLSFGYVQASPGHSHTRIYVLMKMEQPSNAKSLEANAIDALLKGIQRCLATSYRIAGVETPDDAARLTMLLPSLPMHYGPVPPRQALNVNKVDHYGRAALLATLLQGFGLQSYVLLGSSQISRWTAFVLSIEKNDIVLWDPEIGDHYKLSDSRCSLMKVSRLINHSGIWENMQKSILPHNLRYDVTISKDWRPLVSVASSRSVHTSEPTVIQITEEDAQEKESALEMEQYLRDKLSGWRSALGLTTIFNRHAVNVLRSFVSDIPNDMTRQVDKRDLKQLYRAYHTHGFLLNLRQTALDELVEQIAATKIHNITGPVEFALVCHVQRYIGKTCSIWLTLAILRSRG</sequence>
<dbReference type="Pfam" id="PF00168">
    <property type="entry name" value="C2"/>
    <property type="match status" value="1"/>
</dbReference>
<keyword evidence="4" id="KW-1185">Reference proteome</keyword>
<dbReference type="InterPro" id="IPR000008">
    <property type="entry name" value="C2_dom"/>
</dbReference>
<proteinExistence type="predicted"/>
<dbReference type="GO" id="GO:0035869">
    <property type="term" value="C:ciliary transition zone"/>
    <property type="evidence" value="ECO:0007669"/>
    <property type="project" value="TreeGrafter"/>
</dbReference>
<protein>
    <submittedName>
        <fullName evidence="3">Coiled-coil and C2 domain-containing protein 2A</fullName>
    </submittedName>
</protein>
<feature type="region of interest" description="Disordered" evidence="1">
    <location>
        <begin position="235"/>
        <end position="257"/>
    </location>
</feature>
<dbReference type="Gene3D" id="2.60.40.150">
    <property type="entry name" value="C2 domain"/>
    <property type="match status" value="1"/>
</dbReference>